<evidence type="ECO:0000256" key="3">
    <source>
        <dbReference type="ARBA" id="ARBA00023002"/>
    </source>
</evidence>
<dbReference type="AlphaFoldDB" id="A0A365XTX2"/>
<dbReference type="OrthoDB" id="9772736at2"/>
<evidence type="ECO:0000256" key="2">
    <source>
        <dbReference type="ARBA" id="ARBA00005979"/>
    </source>
</evidence>
<dbReference type="GO" id="GO:0016628">
    <property type="term" value="F:oxidoreductase activity, acting on the CH-CH group of donors, NAD or NADP as acceptor"/>
    <property type="evidence" value="ECO:0007669"/>
    <property type="project" value="UniProtKB-ARBA"/>
</dbReference>
<keyword evidence="3" id="KW-0560">Oxidoreductase</keyword>
<gene>
    <name evidence="5" type="ORF">DF182_25285</name>
</gene>
<evidence type="ECO:0000256" key="1">
    <source>
        <dbReference type="ARBA" id="ARBA00001917"/>
    </source>
</evidence>
<keyword evidence="6" id="KW-1185">Reference proteome</keyword>
<proteinExistence type="inferred from homology"/>
<accession>A0A365XTX2</accession>
<dbReference type="Proteomes" id="UP000253410">
    <property type="component" value="Unassembled WGS sequence"/>
</dbReference>
<sequence length="373" mass="41250">MNKLLEPYYSPYLNLRNRVVMAPMTRGRADTASRIATPLMAQYYGQRASAGLIVTEGIAVSPDAVGGPNIPGIYTPEQAKAWRQVTTQVHQQNGKIFAQLWHVGRVSHPSLLDGRLPLSPSAIDPNCGVYTVKGYTPAVVPREMSAADIRQTVQDFAQAATHAIEAGFDGVEIHAANGYLFHQFFAKCSNQRTDAYGGSIENRSRFLFEVLDAIGEGIPLSHVGIRISPTWNNAFGIVTDNETIPLFDHISSQLNKYDLAYLHLAGFPEPGLAIPASVQIRAVAQRFRQLYKGTYIVNRGFDQQTANDIIADGIADMVSFGELFIANPDLVERFSNQAPLNNLDRTTYYLSGEKGYTDYPRLTEQPVRRNSMH</sequence>
<dbReference type="InterPro" id="IPR013785">
    <property type="entry name" value="Aldolase_TIM"/>
</dbReference>
<evidence type="ECO:0000259" key="4">
    <source>
        <dbReference type="Pfam" id="PF00724"/>
    </source>
</evidence>
<dbReference type="SUPFAM" id="SSF51395">
    <property type="entry name" value="FMN-linked oxidoreductases"/>
    <property type="match status" value="1"/>
</dbReference>
<dbReference type="CDD" id="cd02933">
    <property type="entry name" value="OYE_like_FMN"/>
    <property type="match status" value="1"/>
</dbReference>
<dbReference type="FunFam" id="3.20.20.70:FF:000059">
    <property type="entry name" value="N-ethylmaleimide reductase, FMN-linked"/>
    <property type="match status" value="1"/>
</dbReference>
<organism evidence="5 6">
    <name type="scientific">Chitinophaga flava</name>
    <dbReference type="NCBI Taxonomy" id="2259036"/>
    <lineage>
        <taxon>Bacteria</taxon>
        <taxon>Pseudomonadati</taxon>
        <taxon>Bacteroidota</taxon>
        <taxon>Chitinophagia</taxon>
        <taxon>Chitinophagales</taxon>
        <taxon>Chitinophagaceae</taxon>
        <taxon>Chitinophaga</taxon>
    </lineage>
</organism>
<name>A0A365XTX2_9BACT</name>
<dbReference type="PANTHER" id="PTHR22893:SF91">
    <property type="entry name" value="NADPH DEHYDROGENASE 2-RELATED"/>
    <property type="match status" value="1"/>
</dbReference>
<dbReference type="EMBL" id="QFFJ01000002">
    <property type="protein sequence ID" value="RBL89802.1"/>
    <property type="molecule type" value="Genomic_DNA"/>
</dbReference>
<feature type="domain" description="NADH:flavin oxidoreductase/NADH oxidase N-terminal" evidence="4">
    <location>
        <begin position="12"/>
        <end position="341"/>
    </location>
</feature>
<dbReference type="InterPro" id="IPR045247">
    <property type="entry name" value="Oye-like"/>
</dbReference>
<comment type="cofactor">
    <cofactor evidence="1">
        <name>FMN</name>
        <dbReference type="ChEBI" id="CHEBI:58210"/>
    </cofactor>
</comment>
<comment type="similarity">
    <text evidence="2">Belongs to the NADH:flavin oxidoreductase/NADH oxidase family.</text>
</comment>
<comment type="caution">
    <text evidence="5">The sequence shown here is derived from an EMBL/GenBank/DDBJ whole genome shotgun (WGS) entry which is preliminary data.</text>
</comment>
<reference evidence="5 6" key="1">
    <citation type="submission" date="2018-05" db="EMBL/GenBank/DDBJ databases">
        <title>Chitinophaga sp. K3CV102501T nov., isolated from isolated from a monsoon evergreen broad-leaved forest soil.</title>
        <authorList>
            <person name="Lv Y."/>
        </authorList>
    </citation>
    <scope>NUCLEOTIDE SEQUENCE [LARGE SCALE GENOMIC DNA]</scope>
    <source>
        <strain evidence="5 6">GDMCC 1.1325</strain>
    </source>
</reference>
<evidence type="ECO:0000313" key="5">
    <source>
        <dbReference type="EMBL" id="RBL89802.1"/>
    </source>
</evidence>
<dbReference type="PANTHER" id="PTHR22893">
    <property type="entry name" value="NADH OXIDOREDUCTASE-RELATED"/>
    <property type="match status" value="1"/>
</dbReference>
<dbReference type="InterPro" id="IPR001155">
    <property type="entry name" value="OxRdtase_FMN_N"/>
</dbReference>
<dbReference type="Gene3D" id="3.20.20.70">
    <property type="entry name" value="Aldolase class I"/>
    <property type="match status" value="1"/>
</dbReference>
<dbReference type="GO" id="GO:0010181">
    <property type="term" value="F:FMN binding"/>
    <property type="evidence" value="ECO:0007669"/>
    <property type="project" value="InterPro"/>
</dbReference>
<dbReference type="Pfam" id="PF00724">
    <property type="entry name" value="Oxidored_FMN"/>
    <property type="match status" value="1"/>
</dbReference>
<evidence type="ECO:0000313" key="6">
    <source>
        <dbReference type="Proteomes" id="UP000253410"/>
    </source>
</evidence>
<dbReference type="RefSeq" id="WP_113618550.1">
    <property type="nucleotide sequence ID" value="NZ_QFFJ01000002.1"/>
</dbReference>
<protein>
    <submittedName>
        <fullName evidence="5">Alkene reductase</fullName>
    </submittedName>
</protein>
<dbReference type="GO" id="GO:0005829">
    <property type="term" value="C:cytosol"/>
    <property type="evidence" value="ECO:0007669"/>
    <property type="project" value="UniProtKB-ARBA"/>
</dbReference>